<dbReference type="GO" id="GO:0003676">
    <property type="term" value="F:nucleic acid binding"/>
    <property type="evidence" value="ECO:0007669"/>
    <property type="project" value="InterPro"/>
</dbReference>
<evidence type="ECO:0000259" key="5">
    <source>
        <dbReference type="Pfam" id="PF25597"/>
    </source>
</evidence>
<evidence type="ECO:0000259" key="4">
    <source>
        <dbReference type="Pfam" id="PF07727"/>
    </source>
</evidence>
<dbReference type="AlphaFoldDB" id="A0A6L2NKC7"/>
<accession>A0A6L2NKC7</accession>
<protein>
    <submittedName>
        <fullName evidence="6">Retrovirus-related Pol polyprotein from transposon TNT 1-94</fullName>
    </submittedName>
</protein>
<dbReference type="Gene3D" id="3.30.420.10">
    <property type="entry name" value="Ribonuclease H-like superfamily/Ribonuclease H"/>
    <property type="match status" value="1"/>
</dbReference>
<dbReference type="PANTHER" id="PTHR42648:SF32">
    <property type="entry name" value="RIBONUCLEASE H-LIKE DOMAIN, GAG-PRE-INTEGRASE DOMAIN PROTEIN-RELATED"/>
    <property type="match status" value="1"/>
</dbReference>
<evidence type="ECO:0000313" key="6">
    <source>
        <dbReference type="EMBL" id="GEU86731.1"/>
    </source>
</evidence>
<dbReference type="InterPro" id="IPR057670">
    <property type="entry name" value="SH3_retrovirus"/>
</dbReference>
<keyword evidence="2" id="KW-0378">Hydrolase</keyword>
<comment type="caution">
    <text evidence="6">The sequence shown here is derived from an EMBL/GenBank/DDBJ whole genome shotgun (WGS) entry which is preliminary data.</text>
</comment>
<dbReference type="InterPro" id="IPR036397">
    <property type="entry name" value="RNaseH_sf"/>
</dbReference>
<dbReference type="PANTHER" id="PTHR42648">
    <property type="entry name" value="TRANSPOSASE, PUTATIVE-RELATED"/>
    <property type="match status" value="1"/>
</dbReference>
<organism evidence="6">
    <name type="scientific">Tanacetum cinerariifolium</name>
    <name type="common">Dalmatian daisy</name>
    <name type="synonym">Chrysanthemum cinerariifolium</name>
    <dbReference type="NCBI Taxonomy" id="118510"/>
    <lineage>
        <taxon>Eukaryota</taxon>
        <taxon>Viridiplantae</taxon>
        <taxon>Streptophyta</taxon>
        <taxon>Embryophyta</taxon>
        <taxon>Tracheophyta</taxon>
        <taxon>Spermatophyta</taxon>
        <taxon>Magnoliopsida</taxon>
        <taxon>eudicotyledons</taxon>
        <taxon>Gunneridae</taxon>
        <taxon>Pentapetalae</taxon>
        <taxon>asterids</taxon>
        <taxon>campanulids</taxon>
        <taxon>Asterales</taxon>
        <taxon>Asteraceae</taxon>
        <taxon>Asteroideae</taxon>
        <taxon>Anthemideae</taxon>
        <taxon>Anthemidinae</taxon>
        <taxon>Tanacetum</taxon>
    </lineage>
</organism>
<dbReference type="Pfam" id="PF25597">
    <property type="entry name" value="SH3_retrovirus"/>
    <property type="match status" value="1"/>
</dbReference>
<reference evidence="6" key="1">
    <citation type="journal article" date="2019" name="Sci. Rep.">
        <title>Draft genome of Tanacetum cinerariifolium, the natural source of mosquito coil.</title>
        <authorList>
            <person name="Yamashiro T."/>
            <person name="Shiraishi A."/>
            <person name="Satake H."/>
            <person name="Nakayama K."/>
        </authorList>
    </citation>
    <scope>NUCLEOTIDE SEQUENCE</scope>
</reference>
<sequence>MAFVSTPSTDNNDNVSTVFGVITASPQVSTANLSDATVYAFLAKQPNGSQLVHEDLEQIHKDDLEEIDLKWQLALLSMKANRTMNVEDTSSKAMVTINGAGFDWSYMADDEAPTNMAFMAFSDSEDDIEIKIKKFENASQRLDKLIGSQITNKSKRGLGYVSYNAIPPPHTGKFLPPRIDLSYIGLPEFVEPSVESYEVKPIKVVTQTSSVKISKPVKENNDAPLIEDWKSEGEDEVVSSPEIERKTVEPSVDKARCKYHQRERMVNGTNRLRVNHSANTVPKAVLTRTGLKHVNTVRPVNLKSTRRGYIAFGGGAIGGKITGKGIMITARTPQQNEVAERRNRTLIKAARTMLADSKLPTTFWAEAVNTACYVQNRVLVVKPYFKTPYELFRGRTRALSFMKPFGCHVTILNTLYHLGMFDGKSDEEFFVGYSTNSKAFRVYNTRTRKVEENLHINFFENKPIIAGTNSNDFAGKGASFDAGEIDNQERPNAKNNTKDVNTAGPSINTVSSNINTASPTVNTVRLSDDFFGADNDMRSLDGVESGVQTRRMTVITNEQGFISAIYDEKTHEDLHTLRIEAIRLFLAYASFMDFFVYQMDVNSTFLYERIEEEVYVCQPPGFEDPHYPNKVNKVEKALYGLHQALRACGRKYRVLLHSTTVIIIENDS</sequence>
<dbReference type="Pfam" id="PF07727">
    <property type="entry name" value="RVT_2"/>
    <property type="match status" value="1"/>
</dbReference>
<name>A0A6L2NKC7_TANCI</name>
<feature type="region of interest" description="Disordered" evidence="3">
    <location>
        <begin position="482"/>
        <end position="507"/>
    </location>
</feature>
<dbReference type="InterPro" id="IPR039537">
    <property type="entry name" value="Retrotran_Ty1/copia-like"/>
</dbReference>
<evidence type="ECO:0000256" key="2">
    <source>
        <dbReference type="ARBA" id="ARBA00022801"/>
    </source>
</evidence>
<dbReference type="InterPro" id="IPR012337">
    <property type="entry name" value="RNaseH-like_sf"/>
</dbReference>
<dbReference type="GO" id="GO:0046872">
    <property type="term" value="F:metal ion binding"/>
    <property type="evidence" value="ECO:0007669"/>
    <property type="project" value="UniProtKB-KW"/>
</dbReference>
<dbReference type="GO" id="GO:0016787">
    <property type="term" value="F:hydrolase activity"/>
    <property type="evidence" value="ECO:0007669"/>
    <property type="project" value="UniProtKB-KW"/>
</dbReference>
<feature type="domain" description="Reverse transcriptase Ty1/copia-type" evidence="4">
    <location>
        <begin position="577"/>
        <end position="650"/>
    </location>
</feature>
<evidence type="ECO:0000256" key="3">
    <source>
        <dbReference type="SAM" id="MobiDB-lite"/>
    </source>
</evidence>
<dbReference type="InterPro" id="IPR013103">
    <property type="entry name" value="RVT_2"/>
</dbReference>
<gene>
    <name evidence="6" type="ORF">Tci_058709</name>
</gene>
<evidence type="ECO:0000256" key="1">
    <source>
        <dbReference type="ARBA" id="ARBA00022723"/>
    </source>
</evidence>
<proteinExistence type="predicted"/>
<dbReference type="EMBL" id="BKCJ010009390">
    <property type="protein sequence ID" value="GEU86731.1"/>
    <property type="molecule type" value="Genomic_DNA"/>
</dbReference>
<keyword evidence="1" id="KW-0479">Metal-binding</keyword>
<feature type="compositionally biased region" description="Polar residues" evidence="3">
    <location>
        <begin position="493"/>
        <end position="507"/>
    </location>
</feature>
<dbReference type="SUPFAM" id="SSF53098">
    <property type="entry name" value="Ribonuclease H-like"/>
    <property type="match status" value="1"/>
</dbReference>
<feature type="domain" description="Retroviral polymerase SH3-like" evidence="5">
    <location>
        <begin position="409"/>
        <end position="462"/>
    </location>
</feature>